<evidence type="ECO:0000313" key="1">
    <source>
        <dbReference type="EMBL" id="MFC4905114.1"/>
    </source>
</evidence>
<gene>
    <name evidence="1" type="ORF">ACFPCS_16210</name>
</gene>
<accession>A0ABV9TNC1</accession>
<sequence>MSPSLSPPARRDRPRAYVAGPAAAKTGWGRAREWAATQTGRLGWASIGILLPEPVAPDQSRHLRLASIRGATVGFAGDPGGLHRWVGALIVDRPTVASLMAAEAIPTATSIVVVDPDIEVLTPWVDAFDPTPLGATVLSPAEVVLPVPEVRRVMVYFTHRLQRRAAPSPRLWQMLLRRLEHLYHHGGHFSAESLLALTWQLQWPPDAVGQLHRWATAHLPSDGPRP</sequence>
<name>A0ABV9TNC1_9MICC</name>
<proteinExistence type="predicted"/>
<reference evidence="2" key="1">
    <citation type="journal article" date="2019" name="Int. J. Syst. Evol. Microbiol.">
        <title>The Global Catalogue of Microorganisms (GCM) 10K type strain sequencing project: providing services to taxonomists for standard genome sequencing and annotation.</title>
        <authorList>
            <consortium name="The Broad Institute Genomics Platform"/>
            <consortium name="The Broad Institute Genome Sequencing Center for Infectious Disease"/>
            <person name="Wu L."/>
            <person name="Ma J."/>
        </authorList>
    </citation>
    <scope>NUCLEOTIDE SEQUENCE [LARGE SCALE GENOMIC DNA]</scope>
    <source>
        <strain evidence="2">CGMCC 4.6946</strain>
    </source>
</reference>
<comment type="caution">
    <text evidence="1">The sequence shown here is derived from an EMBL/GenBank/DDBJ whole genome shotgun (WGS) entry which is preliminary data.</text>
</comment>
<protein>
    <submittedName>
        <fullName evidence="1">Uncharacterized protein</fullName>
    </submittedName>
</protein>
<organism evidence="1 2">
    <name type="scientific">Kocuria oceani</name>
    <dbReference type="NCBI Taxonomy" id="988827"/>
    <lineage>
        <taxon>Bacteria</taxon>
        <taxon>Bacillati</taxon>
        <taxon>Actinomycetota</taxon>
        <taxon>Actinomycetes</taxon>
        <taxon>Micrococcales</taxon>
        <taxon>Micrococcaceae</taxon>
        <taxon>Kocuria</taxon>
    </lineage>
</organism>
<dbReference type="Proteomes" id="UP001595797">
    <property type="component" value="Unassembled WGS sequence"/>
</dbReference>
<keyword evidence="2" id="KW-1185">Reference proteome</keyword>
<evidence type="ECO:0000313" key="2">
    <source>
        <dbReference type="Proteomes" id="UP001595797"/>
    </source>
</evidence>
<dbReference type="EMBL" id="JBHSIW010000024">
    <property type="protein sequence ID" value="MFC4905114.1"/>
    <property type="molecule type" value="Genomic_DNA"/>
</dbReference>
<dbReference type="RefSeq" id="WP_277551281.1">
    <property type="nucleotide sequence ID" value="NZ_JARAMH010000008.1"/>
</dbReference>